<dbReference type="Pfam" id="PF13250">
    <property type="entry name" value="SNIPE"/>
    <property type="match status" value="1"/>
</dbReference>
<evidence type="ECO:0000256" key="1">
    <source>
        <dbReference type="SAM" id="Coils"/>
    </source>
</evidence>
<gene>
    <name evidence="4" type="ORF">JOD49_003518</name>
</gene>
<dbReference type="InterPro" id="IPR025280">
    <property type="entry name" value="SNIPE"/>
</dbReference>
<proteinExistence type="predicted"/>
<dbReference type="SMART" id="SM00974">
    <property type="entry name" value="T5orf172"/>
    <property type="match status" value="1"/>
</dbReference>
<name>A0ABS2LJK2_9CELL</name>
<reference evidence="4 5" key="1">
    <citation type="submission" date="2021-01" db="EMBL/GenBank/DDBJ databases">
        <title>Sequencing the genomes of 1000 actinobacteria strains.</title>
        <authorList>
            <person name="Klenk H.-P."/>
        </authorList>
    </citation>
    <scope>NUCLEOTIDE SEQUENCE [LARGE SCALE GENOMIC DNA]</scope>
    <source>
        <strain evidence="4 5">DSM 46000</strain>
    </source>
</reference>
<comment type="caution">
    <text evidence="4">The sequence shown here is derived from an EMBL/GenBank/DDBJ whole genome shotgun (WGS) entry which is preliminary data.</text>
</comment>
<evidence type="ECO:0000313" key="4">
    <source>
        <dbReference type="EMBL" id="MBM7480598.1"/>
    </source>
</evidence>
<feature type="coiled-coil region" evidence="1">
    <location>
        <begin position="247"/>
        <end position="334"/>
    </location>
</feature>
<evidence type="ECO:0000256" key="2">
    <source>
        <dbReference type="SAM" id="MobiDB-lite"/>
    </source>
</evidence>
<feature type="domain" description="Bacteriophage T5 Orf172 DNA-binding" evidence="3">
    <location>
        <begin position="351"/>
        <end position="434"/>
    </location>
</feature>
<dbReference type="InterPro" id="IPR018306">
    <property type="entry name" value="Phage_T5_Orf172_DNA-bd"/>
</dbReference>
<sequence>MGMPPSGTGQVPTQTGAPSGSAIPFFGARKKARELAGETDALRAEVELLRAELTRIGAMDVAQIEQERVTAQRRYVEERTAREVEQEAARQRFARELADLGAQVGTRDAQVRDLSRLVVQLEETALLQEVGIYDYQHPLENAEAYKVRLAQLRVRIKEMTTANGGAVEASTTWQVNGSAAQGRKMVSDISKLMLRAYNAEADTLVRGLKPHRLAASVEKLEKTTLTIQKLGTSMSIKISPRYHQLRIQELELTADFVAKLAAEKEAEREAREALREQRKVELETARERERLSKERSHYENAMAALVAKGDAEAVERMRAQIEDIEKAIADLDYRAANQRAGYVYVISNIGAFGEQMIKVGMTRRLDPMDRVKELGDASVPFGFDVHAIFFSDDAVGIENKMHQRLADRRVNRINLRREFFYATPNEALGHLRDLTGDVLTFEEIPEALEFRQSRGQGVAVPHA</sequence>
<feature type="region of interest" description="Disordered" evidence="2">
    <location>
        <begin position="1"/>
        <end position="24"/>
    </location>
</feature>
<evidence type="ECO:0000313" key="5">
    <source>
        <dbReference type="Proteomes" id="UP000698059"/>
    </source>
</evidence>
<organism evidence="4 5">
    <name type="scientific">Oerskovia jenensis</name>
    <dbReference type="NCBI Taxonomy" id="162169"/>
    <lineage>
        <taxon>Bacteria</taxon>
        <taxon>Bacillati</taxon>
        <taxon>Actinomycetota</taxon>
        <taxon>Actinomycetes</taxon>
        <taxon>Micrococcales</taxon>
        <taxon>Cellulomonadaceae</taxon>
        <taxon>Oerskovia</taxon>
    </lineage>
</organism>
<keyword evidence="1" id="KW-0175">Coiled coil</keyword>
<keyword evidence="5" id="KW-1185">Reference proteome</keyword>
<protein>
    <submittedName>
        <fullName evidence="4">Uncharacterized protein YlxW (UPF0749 family)</fullName>
    </submittedName>
</protein>
<dbReference type="EMBL" id="JAFBBO010000001">
    <property type="protein sequence ID" value="MBM7480598.1"/>
    <property type="molecule type" value="Genomic_DNA"/>
</dbReference>
<dbReference type="Pfam" id="PF13455">
    <property type="entry name" value="MUG113"/>
    <property type="match status" value="1"/>
</dbReference>
<feature type="compositionally biased region" description="Polar residues" evidence="2">
    <location>
        <begin position="7"/>
        <end position="18"/>
    </location>
</feature>
<dbReference type="Proteomes" id="UP000698059">
    <property type="component" value="Unassembled WGS sequence"/>
</dbReference>
<evidence type="ECO:0000259" key="3">
    <source>
        <dbReference type="SMART" id="SM00974"/>
    </source>
</evidence>
<accession>A0ABS2LJK2</accession>